<keyword evidence="4" id="KW-1133">Transmembrane helix</keyword>
<dbReference type="KEGG" id="abs:AZOBR_p1100033"/>
<evidence type="ECO:0000256" key="2">
    <source>
        <dbReference type="ARBA" id="ARBA00029447"/>
    </source>
</evidence>
<gene>
    <name evidence="6" type="ORF">AZOBR_p1100033</name>
</gene>
<comment type="similarity">
    <text evidence="2">Belongs to the methyl-accepting chemotaxis (MCP) protein family.</text>
</comment>
<evidence type="ECO:0000259" key="5">
    <source>
        <dbReference type="PROSITE" id="PS50885"/>
    </source>
</evidence>
<dbReference type="GO" id="GO:0006935">
    <property type="term" value="P:chemotaxis"/>
    <property type="evidence" value="ECO:0007669"/>
    <property type="project" value="UniProtKB-KW"/>
</dbReference>
<feature type="compositionally biased region" description="Basic and acidic residues" evidence="3">
    <location>
        <begin position="572"/>
        <end position="584"/>
    </location>
</feature>
<organism evidence="6 7">
    <name type="scientific">Azospirillum baldaniorum</name>
    <dbReference type="NCBI Taxonomy" id="1064539"/>
    <lineage>
        <taxon>Bacteria</taxon>
        <taxon>Pseudomonadati</taxon>
        <taxon>Pseudomonadota</taxon>
        <taxon>Alphaproteobacteria</taxon>
        <taxon>Rhodospirillales</taxon>
        <taxon>Azospirillaceae</taxon>
        <taxon>Azospirillum</taxon>
    </lineage>
</organism>
<reference evidence="6 7" key="1">
    <citation type="journal article" date="2011" name="PLoS Genet.">
        <title>Azospirillum genomes reveal transition of bacteria from aquatic to terrestrial environments.</title>
        <authorList>
            <person name="Wisniewski-Dye F."/>
            <person name="Borziak K."/>
            <person name="Khalsa-Moyers G."/>
            <person name="Alexandre G."/>
            <person name="Sukharnikov L.O."/>
            <person name="Wuichet K."/>
            <person name="Hurst G.B."/>
            <person name="McDonald W.H."/>
            <person name="Robertson J.S."/>
            <person name="Barbe V."/>
            <person name="Calteau A."/>
            <person name="Rouy Z."/>
            <person name="Mangenot S."/>
            <person name="Prigent-Combaret C."/>
            <person name="Normand P."/>
            <person name="Boyer M."/>
            <person name="Siguier P."/>
            <person name="Dessaux Y."/>
            <person name="Elmerich C."/>
            <person name="Condemine G."/>
            <person name="Krishnen G."/>
            <person name="Kennedy I."/>
            <person name="Paterson A.H."/>
            <person name="Gonzalez V."/>
            <person name="Mavingui P."/>
            <person name="Zhulin I.B."/>
        </authorList>
    </citation>
    <scope>NUCLEOTIDE SEQUENCE [LARGE SCALE GENOMIC DNA]</scope>
    <source>
        <strain evidence="6 7">Sp245</strain>
    </source>
</reference>
<evidence type="ECO:0000313" key="6">
    <source>
        <dbReference type="EMBL" id="CCD00467.1"/>
    </source>
</evidence>
<dbReference type="GO" id="GO:0004888">
    <property type="term" value="F:transmembrane signaling receptor activity"/>
    <property type="evidence" value="ECO:0007669"/>
    <property type="project" value="TreeGrafter"/>
</dbReference>
<feature type="compositionally biased region" description="Basic and acidic residues" evidence="3">
    <location>
        <begin position="518"/>
        <end position="528"/>
    </location>
</feature>
<dbReference type="InterPro" id="IPR003660">
    <property type="entry name" value="HAMP_dom"/>
</dbReference>
<feature type="compositionally biased region" description="Basic and acidic residues" evidence="3">
    <location>
        <begin position="425"/>
        <end position="441"/>
    </location>
</feature>
<feature type="compositionally biased region" description="Low complexity" evidence="3">
    <location>
        <begin position="508"/>
        <end position="517"/>
    </location>
</feature>
<feature type="compositionally biased region" description="Basic residues" evidence="3">
    <location>
        <begin position="409"/>
        <end position="424"/>
    </location>
</feature>
<dbReference type="CDD" id="cd06225">
    <property type="entry name" value="HAMP"/>
    <property type="match status" value="1"/>
</dbReference>
<dbReference type="PROSITE" id="PS50885">
    <property type="entry name" value="HAMP"/>
    <property type="match status" value="1"/>
</dbReference>
<dbReference type="InterPro" id="IPR051310">
    <property type="entry name" value="MCP_chemotaxis"/>
</dbReference>
<dbReference type="SMART" id="SM00304">
    <property type="entry name" value="HAMP"/>
    <property type="match status" value="1"/>
</dbReference>
<feature type="compositionally biased region" description="Basic and acidic residues" evidence="3">
    <location>
        <begin position="473"/>
        <end position="500"/>
    </location>
</feature>
<keyword evidence="1" id="KW-0145">Chemotaxis</keyword>
<feature type="compositionally biased region" description="Basic residues" evidence="3">
    <location>
        <begin position="529"/>
        <end position="543"/>
    </location>
</feature>
<keyword evidence="6" id="KW-0614">Plasmid</keyword>
<accession>A0A9P1JVC3</accession>
<keyword evidence="7" id="KW-1185">Reference proteome</keyword>
<dbReference type="PANTHER" id="PTHR43531:SF11">
    <property type="entry name" value="METHYL-ACCEPTING CHEMOTAXIS PROTEIN 3"/>
    <property type="match status" value="1"/>
</dbReference>
<dbReference type="GO" id="GO:0005886">
    <property type="term" value="C:plasma membrane"/>
    <property type="evidence" value="ECO:0007669"/>
    <property type="project" value="TreeGrafter"/>
</dbReference>
<name>A0A9P1JVC3_9PROT</name>
<dbReference type="AlphaFoldDB" id="A0A9P1JVC3"/>
<feature type="region of interest" description="Disordered" evidence="3">
    <location>
        <begin position="336"/>
        <end position="584"/>
    </location>
</feature>
<dbReference type="Proteomes" id="UP000007319">
    <property type="component" value="Plasmid AZOBR_p1"/>
</dbReference>
<keyword evidence="4" id="KW-0812">Transmembrane</keyword>
<feature type="compositionally biased region" description="Basic residues" evidence="3">
    <location>
        <begin position="368"/>
        <end position="382"/>
    </location>
</feature>
<evidence type="ECO:0000313" key="7">
    <source>
        <dbReference type="Proteomes" id="UP000007319"/>
    </source>
</evidence>
<dbReference type="Pfam" id="PF00672">
    <property type="entry name" value="HAMP"/>
    <property type="match status" value="1"/>
</dbReference>
<proteinExistence type="inferred from homology"/>
<feature type="compositionally biased region" description="Low complexity" evidence="3">
    <location>
        <begin position="338"/>
        <end position="350"/>
    </location>
</feature>
<evidence type="ECO:0000256" key="4">
    <source>
        <dbReference type="SAM" id="Phobius"/>
    </source>
</evidence>
<protein>
    <recommendedName>
        <fullName evidence="5">HAMP domain-containing protein</fullName>
    </recommendedName>
</protein>
<feature type="transmembrane region" description="Helical" evidence="4">
    <location>
        <begin position="205"/>
        <end position="227"/>
    </location>
</feature>
<sequence length="584" mass="64201">MKLKVKHKLMLSFGVVCLLTGLLAAFQMMRFADGMKVMMGIATYDIQVSEAVREIEVTESNLRSYREAATHAAALAQIQGGVPDITQLRRRYHDGSAVMFEQINKLKRIAGERAEEGTTEDRRRIWGELVAQINSFDQHSRRMLEEANTLMERVAAGTEPEALARLTRVEEMRVAMAGQLASLHSDISRLSEAGRQNIRNLYDDAVRSSILALIIVVALAVAIAILIGSSVTKRLGTAIGYVTQVGKGDLTKTVVVPGDDELAELGTHLNEMTGNLRSMARTTRATAESMHAATAQIRASTQQQAASVAQQLAAVEETTATLSEITESGAQINRRAQDVAQNAQVAASNSETGPEGGGGHQPGDGRHPRAGGGRRREHRHPVGAHPGDRRDHPDRQRHRRALPPAGPERRHRGRRRRGARPHLRRGGERDQEPRRPVEGGHRPGPFQPQRDPARHQRLGHADGGGGEARRRRQAPDRRHPVDHPRPRRERAGERARLPADRRRHQPAADRPGAGDPGAPEHPRGEQPDRRRHPPARRGRHQPQRSRPGSGRGRAELPRVTMATARGGMGRDGGTDKDERKVPAA</sequence>
<keyword evidence="4" id="KW-0472">Membrane</keyword>
<evidence type="ECO:0000256" key="1">
    <source>
        <dbReference type="ARBA" id="ARBA00022500"/>
    </source>
</evidence>
<dbReference type="Gene3D" id="1.10.287.950">
    <property type="entry name" value="Methyl-accepting chemotaxis protein"/>
    <property type="match status" value="1"/>
</dbReference>
<evidence type="ECO:0000256" key="3">
    <source>
        <dbReference type="SAM" id="MobiDB-lite"/>
    </source>
</evidence>
<dbReference type="PANTHER" id="PTHR43531">
    <property type="entry name" value="PROTEIN ICFG"/>
    <property type="match status" value="1"/>
</dbReference>
<dbReference type="GO" id="GO:0007165">
    <property type="term" value="P:signal transduction"/>
    <property type="evidence" value="ECO:0007669"/>
    <property type="project" value="InterPro"/>
</dbReference>
<dbReference type="SUPFAM" id="SSF58104">
    <property type="entry name" value="Methyl-accepting chemotaxis protein (MCP) signaling domain"/>
    <property type="match status" value="1"/>
</dbReference>
<feature type="domain" description="HAMP" evidence="5">
    <location>
        <begin position="229"/>
        <end position="281"/>
    </location>
</feature>
<geneLocation type="plasmid" evidence="6 7">
    <name>AZOBR_p1</name>
</geneLocation>
<dbReference type="EMBL" id="HE577328">
    <property type="protein sequence ID" value="CCD00467.1"/>
    <property type="molecule type" value="Genomic_DNA"/>
</dbReference>